<organism evidence="2 3">
    <name type="scientific">Klebsiella pneumoniae</name>
    <dbReference type="NCBI Taxonomy" id="573"/>
    <lineage>
        <taxon>Bacteria</taxon>
        <taxon>Pseudomonadati</taxon>
        <taxon>Pseudomonadota</taxon>
        <taxon>Gammaproteobacteria</taxon>
        <taxon>Enterobacterales</taxon>
        <taxon>Enterobacteriaceae</taxon>
        <taxon>Klebsiella/Raoultella group</taxon>
        <taxon>Klebsiella</taxon>
        <taxon>Klebsiella pneumoniae complex</taxon>
    </lineage>
</organism>
<feature type="domain" description="Transcription-repair-coupling factor C-terminal" evidence="1">
    <location>
        <begin position="1"/>
        <end position="98"/>
    </location>
</feature>
<accession>A0A2X3F7W9</accession>
<dbReference type="FunFam" id="3.90.1150.50:FF:000001">
    <property type="entry name" value="Transcription-repair-coupling factor"/>
    <property type="match status" value="1"/>
</dbReference>
<dbReference type="EMBL" id="UAWN01000017">
    <property type="protein sequence ID" value="SQC42115.1"/>
    <property type="molecule type" value="Genomic_DNA"/>
</dbReference>
<proteinExistence type="predicted"/>
<evidence type="ECO:0000313" key="2">
    <source>
        <dbReference type="EMBL" id="SQC42115.1"/>
    </source>
</evidence>
<protein>
    <submittedName>
        <fullName evidence="2">Transcription-repair coupling factor</fullName>
        <ecNumber evidence="2">3.6.4.-</ecNumber>
    </submittedName>
</protein>
<dbReference type="SUPFAM" id="SSF143517">
    <property type="entry name" value="TRCF domain-like"/>
    <property type="match status" value="1"/>
</dbReference>
<dbReference type="AlphaFoldDB" id="A0A2X3F7W9"/>
<keyword evidence="2" id="KW-0378">Hydrolase</keyword>
<dbReference type="SMART" id="SM00982">
    <property type="entry name" value="TRCF"/>
    <property type="match status" value="1"/>
</dbReference>
<dbReference type="EC" id="3.6.4.-" evidence="2"/>
<evidence type="ECO:0000313" key="3">
    <source>
        <dbReference type="Proteomes" id="UP000251088"/>
    </source>
</evidence>
<reference evidence="2 3" key="1">
    <citation type="submission" date="2018-06" db="EMBL/GenBank/DDBJ databases">
        <authorList>
            <consortium name="Pathogen Informatics"/>
            <person name="Doyle S."/>
        </authorList>
    </citation>
    <scope>NUCLEOTIDE SEQUENCE [LARGE SCALE GENOMIC DNA]</scope>
    <source>
        <strain evidence="2 3">NCTC9128</strain>
    </source>
</reference>
<dbReference type="Pfam" id="PF03461">
    <property type="entry name" value="TRCF"/>
    <property type="match status" value="1"/>
</dbReference>
<dbReference type="InterPro" id="IPR005118">
    <property type="entry name" value="TRCF_C"/>
</dbReference>
<dbReference type="GO" id="GO:0006281">
    <property type="term" value="P:DNA repair"/>
    <property type="evidence" value="ECO:0007669"/>
    <property type="project" value="InterPro"/>
</dbReference>
<dbReference type="Proteomes" id="UP000251088">
    <property type="component" value="Unassembled WGS sequence"/>
</dbReference>
<dbReference type="GO" id="GO:0016787">
    <property type="term" value="F:hydrolase activity"/>
    <property type="evidence" value="ECO:0007669"/>
    <property type="project" value="UniProtKB-KW"/>
</dbReference>
<dbReference type="Gene3D" id="3.90.1150.50">
    <property type="entry name" value="Transcription-repair-coupling factor, D7 domain"/>
    <property type="match status" value="1"/>
</dbReference>
<name>A0A2X3F7W9_KLEPN</name>
<evidence type="ECO:0000259" key="1">
    <source>
        <dbReference type="SMART" id="SM00982"/>
    </source>
</evidence>
<gene>
    <name evidence="2" type="primary">mfd_1</name>
    <name evidence="2" type="ORF">NCTC9128_07545</name>
</gene>
<sequence>MPSLLPDDFIPDVNTRLSFYKRIASAKNEQDLEEIKVELIDRFGRLPDAARNLLDIARLRQQAQKLGIRKLESNEKGGVIEFNEKNNVNPVWLIGLLQKQPQHFRLDGPTRLKFMQDLEERKTRMDWVRQFMRQLEENAVA</sequence>
<dbReference type="InterPro" id="IPR037235">
    <property type="entry name" value="TRCF-like_C_D7"/>
</dbReference>